<sequence length="46" mass="5556">MLNRLLHWMCFVGQSPMREFFITFIERDRGNSVCSFLTFFLNSSYL</sequence>
<dbReference type="WBParaSite" id="ALUE_0002067801-mRNA-1">
    <property type="protein sequence ID" value="ALUE_0002067801-mRNA-1"/>
    <property type="gene ID" value="ALUE_0002067801"/>
</dbReference>
<proteinExistence type="predicted"/>
<accession>A0A0M3IPK0</accession>
<name>A0A0M3IPK0_ASCLU</name>
<evidence type="ECO:0000313" key="1">
    <source>
        <dbReference type="Proteomes" id="UP000036681"/>
    </source>
</evidence>
<organism evidence="1 2">
    <name type="scientific">Ascaris lumbricoides</name>
    <name type="common">Giant roundworm</name>
    <dbReference type="NCBI Taxonomy" id="6252"/>
    <lineage>
        <taxon>Eukaryota</taxon>
        <taxon>Metazoa</taxon>
        <taxon>Ecdysozoa</taxon>
        <taxon>Nematoda</taxon>
        <taxon>Chromadorea</taxon>
        <taxon>Rhabditida</taxon>
        <taxon>Spirurina</taxon>
        <taxon>Ascaridomorpha</taxon>
        <taxon>Ascaridoidea</taxon>
        <taxon>Ascarididae</taxon>
        <taxon>Ascaris</taxon>
    </lineage>
</organism>
<dbReference type="AlphaFoldDB" id="A0A0M3IPK0"/>
<protein>
    <submittedName>
        <fullName evidence="2">Uncharacterized protein</fullName>
    </submittedName>
</protein>
<keyword evidence="1" id="KW-1185">Reference proteome</keyword>
<reference evidence="2" key="1">
    <citation type="submission" date="2017-02" db="UniProtKB">
        <authorList>
            <consortium name="WormBaseParasite"/>
        </authorList>
    </citation>
    <scope>IDENTIFICATION</scope>
</reference>
<evidence type="ECO:0000313" key="2">
    <source>
        <dbReference type="WBParaSite" id="ALUE_0002067801-mRNA-1"/>
    </source>
</evidence>
<dbReference type="Proteomes" id="UP000036681">
    <property type="component" value="Unplaced"/>
</dbReference>